<keyword evidence="11" id="KW-1185">Reference proteome</keyword>
<feature type="compositionally biased region" description="Low complexity" evidence="9">
    <location>
        <begin position="187"/>
        <end position="199"/>
    </location>
</feature>
<organism evidence="10 11">
    <name type="scientific">Chlamydomonas eustigma</name>
    <dbReference type="NCBI Taxonomy" id="1157962"/>
    <lineage>
        <taxon>Eukaryota</taxon>
        <taxon>Viridiplantae</taxon>
        <taxon>Chlorophyta</taxon>
        <taxon>core chlorophytes</taxon>
        <taxon>Chlorophyceae</taxon>
        <taxon>CS clade</taxon>
        <taxon>Chlamydomonadales</taxon>
        <taxon>Chlamydomonadaceae</taxon>
        <taxon>Chlamydomonas</taxon>
    </lineage>
</organism>
<dbReference type="InterPro" id="IPR040309">
    <property type="entry name" value="Naf1"/>
</dbReference>
<keyword evidence="4" id="KW-0690">Ribosome biogenesis</keyword>
<feature type="compositionally biased region" description="Low complexity" evidence="9">
    <location>
        <begin position="690"/>
        <end position="700"/>
    </location>
</feature>
<accession>A0A250WW81</accession>
<evidence type="ECO:0000256" key="8">
    <source>
        <dbReference type="ARBA" id="ARBA00023242"/>
    </source>
</evidence>
<evidence type="ECO:0000256" key="5">
    <source>
        <dbReference type="ARBA" id="ARBA00022552"/>
    </source>
</evidence>
<dbReference type="GO" id="GO:0003723">
    <property type="term" value="F:RNA binding"/>
    <property type="evidence" value="ECO:0007669"/>
    <property type="project" value="UniProtKB-KW"/>
</dbReference>
<dbReference type="InterPro" id="IPR007504">
    <property type="entry name" value="H/ACA_rnp_Gar1/Naf1"/>
</dbReference>
<evidence type="ECO:0000256" key="3">
    <source>
        <dbReference type="ARBA" id="ARBA00021438"/>
    </source>
</evidence>
<evidence type="ECO:0000256" key="7">
    <source>
        <dbReference type="ARBA" id="ARBA00022884"/>
    </source>
</evidence>
<feature type="compositionally biased region" description="Gly residues" evidence="9">
    <location>
        <begin position="458"/>
        <end position="477"/>
    </location>
</feature>
<evidence type="ECO:0000313" key="11">
    <source>
        <dbReference type="Proteomes" id="UP000232323"/>
    </source>
</evidence>
<feature type="compositionally biased region" description="Polar residues" evidence="9">
    <location>
        <begin position="743"/>
        <end position="754"/>
    </location>
</feature>
<evidence type="ECO:0000256" key="6">
    <source>
        <dbReference type="ARBA" id="ARBA00022553"/>
    </source>
</evidence>
<dbReference type="GO" id="GO:0000493">
    <property type="term" value="P:box H/ACA snoRNP assembly"/>
    <property type="evidence" value="ECO:0007669"/>
    <property type="project" value="InterPro"/>
</dbReference>
<dbReference type="GO" id="GO:0005732">
    <property type="term" value="C:sno(s)RNA-containing ribonucleoprotein complex"/>
    <property type="evidence" value="ECO:0007669"/>
    <property type="project" value="InterPro"/>
</dbReference>
<dbReference type="EMBL" id="BEGY01000010">
    <property type="protein sequence ID" value="GAX75094.1"/>
    <property type="molecule type" value="Genomic_DNA"/>
</dbReference>
<name>A0A250WW81_9CHLO</name>
<proteinExistence type="inferred from homology"/>
<evidence type="ECO:0000313" key="10">
    <source>
        <dbReference type="EMBL" id="GAX75094.1"/>
    </source>
</evidence>
<dbReference type="PANTHER" id="PTHR31633:SF1">
    <property type="entry name" value="H_ACA RIBONUCLEOPROTEIN COMPLEX NON-CORE SUBUNIT NAF1"/>
    <property type="match status" value="1"/>
</dbReference>
<feature type="compositionally biased region" description="Polar residues" evidence="9">
    <location>
        <begin position="437"/>
        <end position="452"/>
    </location>
</feature>
<feature type="compositionally biased region" description="Pro residues" evidence="9">
    <location>
        <begin position="608"/>
        <end position="624"/>
    </location>
</feature>
<feature type="compositionally biased region" description="Acidic residues" evidence="9">
    <location>
        <begin position="200"/>
        <end position="212"/>
    </location>
</feature>
<reference evidence="10 11" key="1">
    <citation type="submission" date="2017-08" db="EMBL/GenBank/DDBJ databases">
        <title>Acidophilic green algal genome provides insights into adaptation to an acidic environment.</title>
        <authorList>
            <person name="Hirooka S."/>
            <person name="Hirose Y."/>
            <person name="Kanesaki Y."/>
            <person name="Higuchi S."/>
            <person name="Fujiwara T."/>
            <person name="Onuma R."/>
            <person name="Era A."/>
            <person name="Ohbayashi R."/>
            <person name="Uzuka A."/>
            <person name="Nozaki H."/>
            <person name="Yoshikawa H."/>
            <person name="Miyagishima S.Y."/>
        </authorList>
    </citation>
    <scope>NUCLEOTIDE SEQUENCE [LARGE SCALE GENOMIC DNA]</scope>
    <source>
        <strain evidence="10 11">NIES-2499</strain>
    </source>
</reference>
<feature type="region of interest" description="Disordered" evidence="9">
    <location>
        <begin position="690"/>
        <end position="754"/>
    </location>
</feature>
<feature type="compositionally biased region" description="Acidic residues" evidence="9">
    <location>
        <begin position="376"/>
        <end position="385"/>
    </location>
</feature>
<keyword evidence="6" id="KW-0597">Phosphoprotein</keyword>
<dbReference type="Proteomes" id="UP000232323">
    <property type="component" value="Unassembled WGS sequence"/>
</dbReference>
<comment type="subcellular location">
    <subcellularLocation>
        <location evidence="1">Nucleus</location>
    </subcellularLocation>
</comment>
<dbReference type="GO" id="GO:0006364">
    <property type="term" value="P:rRNA processing"/>
    <property type="evidence" value="ECO:0007669"/>
    <property type="project" value="UniProtKB-KW"/>
</dbReference>
<feature type="region of interest" description="Disordered" evidence="9">
    <location>
        <begin position="568"/>
        <end position="632"/>
    </location>
</feature>
<keyword evidence="5" id="KW-0698">rRNA processing</keyword>
<keyword evidence="8" id="KW-0539">Nucleus</keyword>
<feature type="region of interest" description="Disordered" evidence="9">
    <location>
        <begin position="88"/>
        <end position="132"/>
    </location>
</feature>
<dbReference type="AlphaFoldDB" id="A0A250WW81"/>
<dbReference type="Pfam" id="PF04410">
    <property type="entry name" value="Gar1"/>
    <property type="match status" value="1"/>
</dbReference>
<evidence type="ECO:0000256" key="4">
    <source>
        <dbReference type="ARBA" id="ARBA00022517"/>
    </source>
</evidence>
<dbReference type="OrthoDB" id="21550at2759"/>
<feature type="compositionally biased region" description="Basic and acidic residues" evidence="9">
    <location>
        <begin position="411"/>
        <end position="435"/>
    </location>
</feature>
<feature type="region of interest" description="Disordered" evidence="9">
    <location>
        <begin position="169"/>
        <end position="212"/>
    </location>
</feature>
<dbReference type="SUPFAM" id="SSF50447">
    <property type="entry name" value="Translation proteins"/>
    <property type="match status" value="1"/>
</dbReference>
<dbReference type="GO" id="GO:0005634">
    <property type="term" value="C:nucleus"/>
    <property type="evidence" value="ECO:0007669"/>
    <property type="project" value="UniProtKB-SubCell"/>
</dbReference>
<feature type="region of interest" description="Disordered" evidence="9">
    <location>
        <begin position="376"/>
        <end position="510"/>
    </location>
</feature>
<protein>
    <recommendedName>
        <fullName evidence="3">H/ACA ribonucleoprotein complex non-core subunit NAF1</fullName>
    </recommendedName>
</protein>
<dbReference type="InterPro" id="IPR009000">
    <property type="entry name" value="Transl_B-barrel_sf"/>
</dbReference>
<dbReference type="Gene3D" id="2.40.10.230">
    <property type="entry name" value="Probable tRNA pseudouridine synthase domain"/>
    <property type="match status" value="1"/>
</dbReference>
<sequence>MDLAYAASASGVGASDVAQISAQILSASHSDLRGNNKRSYTVKPPLANADMDEGMMMDDFYGEVVGLPSVNDLDVAAAAAAAALEVLAPPSNDSSEEEEDSDEDDSSDEDTESSSSEREDEEMVEEYSLNRSLNGDKIQQEAVVAKIDVKSDGNVALTVIVQKGIQAAMMKSGSSPVRRDGMECEPDSSPLSSVVSSSSSDEDSSESDIEEMDMDQMKELIDKAYAEHDEEDAEDAKTFAAPHKELGLSEAPEPLDEVQALDGEMLDPAGSVMSLFEGMVVVQGPANSRALSEGSVIFLDDRTPVGRVEEVFGPIMMPLYAFRYAGKGRPPAALHEGAAVYSVPRLRTFLLQDDVYKYSKVAADVEDVEAAAEEEVYFSDDEQEESYQRTMKAKRKAEGESSVFFSSSDMKGNRVVDRRNQHARGGDRGQRERRSGPPSSGFQAHATATQMSAVLGLNGRGGGDSRGRGGRAAGGRGSNRADMPRDSVGRHGRQQQQQQPRHHHASMHDREAVAEPPVAEMAYGASHNGGSWATLQTPAIQFTEPGSFGSQYLVQGAASPRGAVMEAHYSAGQQYRQPPPTSSRPHYVPPAPPHFSSTNSHSGHQGGHPPPHSLNRHQPPPHPSYPHHTEVPPAAAGYINQRQHQNPPYHQMSQMSSGHHQKVVMPLAPAAPPAVGGGRVTILPQQAPPYCSQQQQRQQQWYGAPGSETHHSHFPPPAGQHPSVPSQDSRYNAEQRHYPDIYSSASYQHNPHNG</sequence>
<keyword evidence="7" id="KW-0694">RNA-binding</keyword>
<dbReference type="PANTHER" id="PTHR31633">
    <property type="entry name" value="H/ACA RIBONUCLEOPROTEIN COMPLEX NON-CORE SUBUNIT NAF1"/>
    <property type="match status" value="1"/>
</dbReference>
<comment type="caution">
    <text evidence="10">The sequence shown here is derived from an EMBL/GenBank/DDBJ whole genome shotgun (WGS) entry which is preliminary data.</text>
</comment>
<feature type="compositionally biased region" description="Acidic residues" evidence="9">
    <location>
        <begin position="94"/>
        <end position="125"/>
    </location>
</feature>
<evidence type="ECO:0000256" key="1">
    <source>
        <dbReference type="ARBA" id="ARBA00004123"/>
    </source>
</evidence>
<dbReference type="STRING" id="1157962.A0A250WW81"/>
<gene>
    <name evidence="10" type="ORF">CEUSTIGMA_g2538.t1</name>
</gene>
<evidence type="ECO:0000256" key="2">
    <source>
        <dbReference type="ARBA" id="ARBA00009801"/>
    </source>
</evidence>
<dbReference type="InterPro" id="IPR038664">
    <property type="entry name" value="Gar1/Naf1_Cbf5-bd_sf"/>
</dbReference>
<evidence type="ECO:0000256" key="9">
    <source>
        <dbReference type="SAM" id="MobiDB-lite"/>
    </source>
</evidence>
<dbReference type="GO" id="GO:0001522">
    <property type="term" value="P:pseudouridine synthesis"/>
    <property type="evidence" value="ECO:0007669"/>
    <property type="project" value="InterPro"/>
</dbReference>
<feature type="compositionally biased region" description="Pro residues" evidence="9">
    <location>
        <begin position="577"/>
        <end position="593"/>
    </location>
</feature>
<comment type="similarity">
    <text evidence="2">Belongs to the NAF1 family.</text>
</comment>